<dbReference type="AlphaFoldDB" id="T1H559"/>
<dbReference type="EnsemblMetazoa" id="MESCA011434-RA">
    <property type="protein sequence ID" value="MESCA011434-PA"/>
    <property type="gene ID" value="MESCA011434"/>
</dbReference>
<dbReference type="Proteomes" id="UP000015102">
    <property type="component" value="Unassembled WGS sequence"/>
</dbReference>
<reference evidence="2" key="1">
    <citation type="submission" date="2013-02" db="EMBL/GenBank/DDBJ databases">
        <authorList>
            <person name="Hughes D."/>
        </authorList>
    </citation>
    <scope>NUCLEOTIDE SEQUENCE</scope>
    <source>
        <strain>Durham</strain>
        <strain evidence="2">NC isolate 2 -- Noor lab</strain>
    </source>
</reference>
<dbReference type="HOGENOM" id="CLU_1733578_0_0_1"/>
<accession>T1H559</accession>
<evidence type="ECO:0000313" key="2">
    <source>
        <dbReference type="Proteomes" id="UP000015102"/>
    </source>
</evidence>
<sequence>MIWIRRLKGLALLCFILSSTYLLFGGTYFEKKLKSLKEGQDEFLKQFQNQELQSHKYKWQSLGNIEKNHNVYSAYFDDRIHILNKWSSNVIGSVRVFAILDLSLSGYSMECAYKYPDGEVQTVFADESVAIEEHFDMNSLRLQYHVLFSKV</sequence>
<dbReference type="EMBL" id="CAQQ02373991">
    <property type="status" value="NOT_ANNOTATED_CDS"/>
    <property type="molecule type" value="Genomic_DNA"/>
</dbReference>
<evidence type="ECO:0000313" key="1">
    <source>
        <dbReference type="EnsemblMetazoa" id="MESCA011434-PA"/>
    </source>
</evidence>
<proteinExistence type="predicted"/>
<protein>
    <submittedName>
        <fullName evidence="1">Uncharacterized protein</fullName>
    </submittedName>
</protein>
<reference evidence="1" key="2">
    <citation type="submission" date="2015-06" db="UniProtKB">
        <authorList>
            <consortium name="EnsemblMetazoa"/>
        </authorList>
    </citation>
    <scope>IDENTIFICATION</scope>
</reference>
<organism evidence="1 2">
    <name type="scientific">Megaselia scalaris</name>
    <name type="common">Humpbacked fly</name>
    <name type="synonym">Phora scalaris</name>
    <dbReference type="NCBI Taxonomy" id="36166"/>
    <lineage>
        <taxon>Eukaryota</taxon>
        <taxon>Metazoa</taxon>
        <taxon>Ecdysozoa</taxon>
        <taxon>Arthropoda</taxon>
        <taxon>Hexapoda</taxon>
        <taxon>Insecta</taxon>
        <taxon>Pterygota</taxon>
        <taxon>Neoptera</taxon>
        <taxon>Endopterygota</taxon>
        <taxon>Diptera</taxon>
        <taxon>Brachycera</taxon>
        <taxon>Muscomorpha</taxon>
        <taxon>Platypezoidea</taxon>
        <taxon>Phoridae</taxon>
        <taxon>Megaseliini</taxon>
        <taxon>Megaselia</taxon>
    </lineage>
</organism>
<name>T1H559_MEGSC</name>
<keyword evidence="2" id="KW-1185">Reference proteome</keyword>